<sequence length="138" mass="15158">MHNLAQLGLNFILGTLYILTLLATLNARPYDAPVFSTCAFGDGQITCDQAAGASTIRFTEQDDPLPMTKLGASSAERRVASVDLQEAHASDIRPTHHRIELSGREIKEKEAKDNEEENDETESVDMQVGSAKREDPNE</sequence>
<evidence type="ECO:0000313" key="4">
    <source>
        <dbReference type="Proteomes" id="UP000012065"/>
    </source>
</evidence>
<feature type="signal peptide" evidence="2">
    <location>
        <begin position="1"/>
        <end position="27"/>
    </location>
</feature>
<feature type="compositionally biased region" description="Basic and acidic residues" evidence="1">
    <location>
        <begin position="85"/>
        <end position="112"/>
    </location>
</feature>
<accession>M5BU31</accession>
<dbReference type="HOGENOM" id="CLU_1856677_0_0_1"/>
<reference evidence="3 4" key="1">
    <citation type="journal article" date="2013" name="J. Biotechnol.">
        <title>Establishment and interpretation of the genome sequence of the phytopathogenic fungus Rhizoctonia solani AG1-IB isolate 7/3/14.</title>
        <authorList>
            <person name="Wibberg D.W."/>
            <person name="Jelonek L.J."/>
            <person name="Rupp O.R."/>
            <person name="Hennig M.H."/>
            <person name="Eikmeyer F.E."/>
            <person name="Goesmann A.G."/>
            <person name="Hartmann A.H."/>
            <person name="Borriss R.B."/>
            <person name="Grosch R.G."/>
            <person name="Puehler A.P."/>
            <person name="Schlueter A.S."/>
        </authorList>
    </citation>
    <scope>NUCLEOTIDE SEQUENCE [LARGE SCALE GENOMIC DNA]</scope>
    <source>
        <strain evidence="4">AG1-IB / isolate 7/3/14</strain>
    </source>
</reference>
<dbReference type="AlphaFoldDB" id="M5BU31"/>
<feature type="region of interest" description="Disordered" evidence="1">
    <location>
        <begin position="85"/>
        <end position="138"/>
    </location>
</feature>
<evidence type="ECO:0000313" key="3">
    <source>
        <dbReference type="EMBL" id="CCO31238.1"/>
    </source>
</evidence>
<dbReference type="EMBL" id="CAOJ01007802">
    <property type="protein sequence ID" value="CCO31238.1"/>
    <property type="molecule type" value="Genomic_DNA"/>
</dbReference>
<dbReference type="Proteomes" id="UP000012065">
    <property type="component" value="Unassembled WGS sequence"/>
</dbReference>
<evidence type="ECO:0000256" key="1">
    <source>
        <dbReference type="SAM" id="MobiDB-lite"/>
    </source>
</evidence>
<evidence type="ECO:0000256" key="2">
    <source>
        <dbReference type="SAM" id="SignalP"/>
    </source>
</evidence>
<name>M5BU31_THACB</name>
<feature type="compositionally biased region" description="Acidic residues" evidence="1">
    <location>
        <begin position="113"/>
        <end position="123"/>
    </location>
</feature>
<gene>
    <name evidence="3" type="ORF">BN14_05276</name>
</gene>
<protein>
    <submittedName>
        <fullName evidence="3">Uncharacterized protein</fullName>
    </submittedName>
</protein>
<proteinExistence type="predicted"/>
<organism evidence="3 4">
    <name type="scientific">Thanatephorus cucumeris (strain AG1-IB / isolate 7/3/14)</name>
    <name type="common">Lettuce bottom rot fungus</name>
    <name type="synonym">Rhizoctonia solani</name>
    <dbReference type="NCBI Taxonomy" id="1108050"/>
    <lineage>
        <taxon>Eukaryota</taxon>
        <taxon>Fungi</taxon>
        <taxon>Dikarya</taxon>
        <taxon>Basidiomycota</taxon>
        <taxon>Agaricomycotina</taxon>
        <taxon>Agaricomycetes</taxon>
        <taxon>Cantharellales</taxon>
        <taxon>Ceratobasidiaceae</taxon>
        <taxon>Rhizoctonia</taxon>
        <taxon>Rhizoctonia solani AG-1</taxon>
    </lineage>
</organism>
<comment type="caution">
    <text evidence="3">The sequence shown here is derived from an EMBL/GenBank/DDBJ whole genome shotgun (WGS) entry which is preliminary data.</text>
</comment>
<feature type="chain" id="PRO_5004063600" evidence="2">
    <location>
        <begin position="28"/>
        <end position="138"/>
    </location>
</feature>
<keyword evidence="2" id="KW-0732">Signal</keyword>